<dbReference type="PANTHER" id="PTHR31450">
    <property type="entry name" value="LEUCINE-RICH REPEAT-CONTAINING PROTEIN 19 LRRC19 FAMILY MEMBER"/>
    <property type="match status" value="1"/>
</dbReference>
<reference evidence="3" key="2">
    <citation type="submission" date="2025-09" db="UniProtKB">
        <authorList>
            <consortium name="Ensembl"/>
        </authorList>
    </citation>
    <scope>IDENTIFICATION</scope>
</reference>
<sequence length="114" mass="12733">MALSRNATTLPTATPTTLNVTTLDPSSSHKWEFLVAVVVAAIFISIIIALLAKCQVIRQYLASYRHKRLRDEDDDGFIEDNYIPTSERARAERAAESLDTDTEDDTDEIEFSIG</sequence>
<evidence type="ECO:0008006" key="5">
    <source>
        <dbReference type="Google" id="ProtNLM"/>
    </source>
</evidence>
<evidence type="ECO:0000256" key="1">
    <source>
        <dbReference type="SAM" id="MobiDB-lite"/>
    </source>
</evidence>
<feature type="compositionally biased region" description="Acidic residues" evidence="1">
    <location>
        <begin position="98"/>
        <end position="114"/>
    </location>
</feature>
<name>A0A8C7ZS23_9TELE</name>
<feature type="region of interest" description="Disordered" evidence="1">
    <location>
        <begin position="88"/>
        <end position="114"/>
    </location>
</feature>
<dbReference type="Pfam" id="PF15176">
    <property type="entry name" value="LRR19-TM"/>
    <property type="match status" value="1"/>
</dbReference>
<evidence type="ECO:0000313" key="4">
    <source>
        <dbReference type="Proteomes" id="UP000694383"/>
    </source>
</evidence>
<organism evidence="3 4">
    <name type="scientific">Oryzias sinensis</name>
    <name type="common">Chinese medaka</name>
    <dbReference type="NCBI Taxonomy" id="183150"/>
    <lineage>
        <taxon>Eukaryota</taxon>
        <taxon>Metazoa</taxon>
        <taxon>Chordata</taxon>
        <taxon>Craniata</taxon>
        <taxon>Vertebrata</taxon>
        <taxon>Euteleostomi</taxon>
        <taxon>Actinopterygii</taxon>
        <taxon>Neopterygii</taxon>
        <taxon>Teleostei</taxon>
        <taxon>Neoteleostei</taxon>
        <taxon>Acanthomorphata</taxon>
        <taxon>Ovalentaria</taxon>
        <taxon>Atherinomorphae</taxon>
        <taxon>Beloniformes</taxon>
        <taxon>Adrianichthyidae</taxon>
        <taxon>Oryziinae</taxon>
        <taxon>Oryzias</taxon>
    </lineage>
</organism>
<proteinExistence type="predicted"/>
<evidence type="ECO:0000313" key="3">
    <source>
        <dbReference type="Ensembl" id="ENSOSIP00000047742.1"/>
    </source>
</evidence>
<dbReference type="Proteomes" id="UP000694383">
    <property type="component" value="Unplaced"/>
</dbReference>
<accession>A0A8C7ZS23</accession>
<feature type="transmembrane region" description="Helical" evidence="2">
    <location>
        <begin position="33"/>
        <end position="52"/>
    </location>
</feature>
<dbReference type="Ensembl" id="ENSOSIT00000050170.1">
    <property type="protein sequence ID" value="ENSOSIP00000047742.1"/>
    <property type="gene ID" value="ENSOSIG00000022533.1"/>
</dbReference>
<dbReference type="GeneTree" id="ENSGT01030000234931"/>
<keyword evidence="4" id="KW-1185">Reference proteome</keyword>
<keyword evidence="2" id="KW-0472">Membrane</keyword>
<keyword evidence="2" id="KW-0812">Transmembrane</keyword>
<evidence type="ECO:0000256" key="2">
    <source>
        <dbReference type="SAM" id="Phobius"/>
    </source>
</evidence>
<reference evidence="3" key="1">
    <citation type="submission" date="2025-08" db="UniProtKB">
        <authorList>
            <consortium name="Ensembl"/>
        </authorList>
    </citation>
    <scope>IDENTIFICATION</scope>
</reference>
<keyword evidence="2" id="KW-1133">Transmembrane helix</keyword>
<dbReference type="AlphaFoldDB" id="A0A8C7ZS23"/>
<protein>
    <recommendedName>
        <fullName evidence="5">Type III endosome membrane protein TEMP</fullName>
    </recommendedName>
</protein>
<dbReference type="PANTHER" id="PTHR31450:SF3">
    <property type="entry name" value="TYPE III ENDOSOME MEMBRANE PROTEIN TEMP"/>
    <property type="match status" value="1"/>
</dbReference>